<dbReference type="OrthoDB" id="512358at2"/>
<protein>
    <recommendedName>
        <fullName evidence="3">Cupin</fullName>
    </recommendedName>
</protein>
<gene>
    <name evidence="1" type="ORF">HME9302_00211</name>
</gene>
<dbReference type="EMBL" id="QBKA01000002">
    <property type="protein sequence ID" value="RDC59034.1"/>
    <property type="molecule type" value="Genomic_DNA"/>
</dbReference>
<evidence type="ECO:0000313" key="2">
    <source>
        <dbReference type="Proteomes" id="UP000253727"/>
    </source>
</evidence>
<comment type="caution">
    <text evidence="1">The sequence shown here is derived from an EMBL/GenBank/DDBJ whole genome shotgun (WGS) entry which is preliminary data.</text>
</comment>
<name>A0A369Q2P2_9SPHN</name>
<evidence type="ECO:0008006" key="3">
    <source>
        <dbReference type="Google" id="ProtNLM"/>
    </source>
</evidence>
<keyword evidence="2" id="KW-1185">Reference proteome</keyword>
<dbReference type="AlphaFoldDB" id="A0A369Q2P2"/>
<dbReference type="InterPro" id="IPR011051">
    <property type="entry name" value="RmlC_Cupin_sf"/>
</dbReference>
<evidence type="ECO:0000313" key="1">
    <source>
        <dbReference type="EMBL" id="RDC59034.1"/>
    </source>
</evidence>
<reference evidence="1 2" key="1">
    <citation type="submission" date="2018-04" db="EMBL/GenBank/DDBJ databases">
        <title>Altererythrobacter sp. HME9302 genome sequencing and assembly.</title>
        <authorList>
            <person name="Kang H."/>
            <person name="Kim H."/>
            <person name="Joh K."/>
        </authorList>
    </citation>
    <scope>NUCLEOTIDE SEQUENCE [LARGE SCALE GENOMIC DNA]</scope>
    <source>
        <strain evidence="1 2">HME9302</strain>
    </source>
</reference>
<organism evidence="1 2">
    <name type="scientific">Alteripontixanthobacter maritimus</name>
    <dbReference type="NCBI Taxonomy" id="2161824"/>
    <lineage>
        <taxon>Bacteria</taxon>
        <taxon>Pseudomonadati</taxon>
        <taxon>Pseudomonadota</taxon>
        <taxon>Alphaproteobacteria</taxon>
        <taxon>Sphingomonadales</taxon>
        <taxon>Erythrobacteraceae</taxon>
        <taxon>Alteripontixanthobacter</taxon>
    </lineage>
</organism>
<accession>A0A369Q2P2</accession>
<dbReference type="SUPFAM" id="SSF51182">
    <property type="entry name" value="RmlC-like cupins"/>
    <property type="match status" value="1"/>
</dbReference>
<sequence>MPSDVTPSAALKLADNFVHLGLGASAVSQPPFTGLDWYEGYGARHGGDGAEGRLVSQYEFTTNWDVWEMHPVGAEVVICTAGAMTLLQEMPDGETVTTPLVTGEYAINPPAVWHTADVPERATAIFITAGEGTEHRPR</sequence>
<proteinExistence type="predicted"/>
<dbReference type="Gene3D" id="2.60.120.10">
    <property type="entry name" value="Jelly Rolls"/>
    <property type="match status" value="1"/>
</dbReference>
<dbReference type="Proteomes" id="UP000253727">
    <property type="component" value="Unassembled WGS sequence"/>
</dbReference>
<dbReference type="InterPro" id="IPR014710">
    <property type="entry name" value="RmlC-like_jellyroll"/>
</dbReference>